<dbReference type="InParanoid" id="A0A165ML18"/>
<dbReference type="EMBL" id="KV425910">
    <property type="protein sequence ID" value="KZV99426.1"/>
    <property type="molecule type" value="Genomic_DNA"/>
</dbReference>
<gene>
    <name evidence="2" type="ORF">EXIGLDRAFT_640618</name>
</gene>
<dbReference type="STRING" id="1314781.A0A165ML18"/>
<evidence type="ECO:0000256" key="1">
    <source>
        <dbReference type="SAM" id="MobiDB-lite"/>
    </source>
</evidence>
<keyword evidence="3" id="KW-1185">Reference proteome</keyword>
<organism evidence="2 3">
    <name type="scientific">Exidia glandulosa HHB12029</name>
    <dbReference type="NCBI Taxonomy" id="1314781"/>
    <lineage>
        <taxon>Eukaryota</taxon>
        <taxon>Fungi</taxon>
        <taxon>Dikarya</taxon>
        <taxon>Basidiomycota</taxon>
        <taxon>Agaricomycotina</taxon>
        <taxon>Agaricomycetes</taxon>
        <taxon>Auriculariales</taxon>
        <taxon>Exidiaceae</taxon>
        <taxon>Exidia</taxon>
    </lineage>
</organism>
<accession>A0A165ML18</accession>
<dbReference type="Gene3D" id="3.60.130.30">
    <property type="match status" value="1"/>
</dbReference>
<sequence length="591" mass="66601">MTRRNKTPKPSLDVWRSEVIMAELMRITAERSDAWCGSPDAPIEFDGPAGAKRPFRFQDPSYSWSLGLLPSEHVQARWEWYQRLHPNRPECSDRPIAIDEQYAIELARDFKAHYPYADCPVRLPDDATLAAPLVPEEDVEPEISAAADNDQMDVDAPADVPSDTESIADSSAGVGQKRKRKPGHHGAPSVRAKQRKRDEGRQGSRRRGRRGTKKKTLDGMSATLAQKILAATESLELPHVAHEDLATNGNPYTGPPPVSKKKVDYLNDFEWGPTADASGFPKSVQTLLDEGYRIMWNRPDRAQSITDKDGTVVVAKAKPIAGMRWQFIMESVEEQIGLLDARLTHPSARAADKGTKRTDGIFNHLTCGIGMGMGQTEPKYWNVRLEWHEPLREFLNHPDVKIWARHMSSTFKFFFPKLWGVYDELEQFLKQTSGGDLRGAFPGFPMLGITLNTGRRVACPMHVDFKNAIFGMCVIAAFGRFNHRKHGLLILKEFKMLVQVAPGDVIFIPSALLTHGNTELGEGEVRRSWTMFNAGGLFRFKDAGFRTMQDLRRTGGTESIKNFKSMFPDFLKYCMDSHMTLDELKKYHSVQ</sequence>
<reference evidence="2 3" key="1">
    <citation type="journal article" date="2016" name="Mol. Biol. Evol.">
        <title>Comparative Genomics of Early-Diverging Mushroom-Forming Fungi Provides Insights into the Origins of Lignocellulose Decay Capabilities.</title>
        <authorList>
            <person name="Nagy L.G."/>
            <person name="Riley R."/>
            <person name="Tritt A."/>
            <person name="Adam C."/>
            <person name="Daum C."/>
            <person name="Floudas D."/>
            <person name="Sun H."/>
            <person name="Yadav J.S."/>
            <person name="Pangilinan J."/>
            <person name="Larsson K.H."/>
            <person name="Matsuura K."/>
            <person name="Barry K."/>
            <person name="Labutti K."/>
            <person name="Kuo R."/>
            <person name="Ohm R.A."/>
            <person name="Bhattacharya S.S."/>
            <person name="Shirouzu T."/>
            <person name="Yoshinaga Y."/>
            <person name="Martin F.M."/>
            <person name="Grigoriev I.V."/>
            <person name="Hibbett D.S."/>
        </authorList>
    </citation>
    <scope>NUCLEOTIDE SEQUENCE [LARGE SCALE GENOMIC DNA]</scope>
    <source>
        <strain evidence="2 3">HHB12029</strain>
    </source>
</reference>
<dbReference type="OrthoDB" id="3202607at2759"/>
<dbReference type="Proteomes" id="UP000077266">
    <property type="component" value="Unassembled WGS sequence"/>
</dbReference>
<feature type="region of interest" description="Disordered" evidence="1">
    <location>
        <begin position="144"/>
        <end position="220"/>
    </location>
</feature>
<proteinExistence type="predicted"/>
<dbReference type="AlphaFoldDB" id="A0A165ML18"/>
<feature type="compositionally biased region" description="Basic residues" evidence="1">
    <location>
        <begin position="203"/>
        <end position="214"/>
    </location>
</feature>
<evidence type="ECO:0000313" key="3">
    <source>
        <dbReference type="Proteomes" id="UP000077266"/>
    </source>
</evidence>
<evidence type="ECO:0000313" key="2">
    <source>
        <dbReference type="EMBL" id="KZV99426.1"/>
    </source>
</evidence>
<protein>
    <submittedName>
        <fullName evidence="2">Uncharacterized protein</fullName>
    </submittedName>
</protein>
<name>A0A165ML18_EXIGL</name>